<evidence type="ECO:0000256" key="4">
    <source>
        <dbReference type="ARBA" id="ARBA00023136"/>
    </source>
</evidence>
<dbReference type="InterPro" id="IPR005178">
    <property type="entry name" value="Ostalpha/TMEM184C"/>
</dbReference>
<evidence type="ECO:0000313" key="6">
    <source>
        <dbReference type="EMBL" id="KAF0685023.1"/>
    </source>
</evidence>
<keyword evidence="2 5" id="KW-0812">Transmembrane</keyword>
<evidence type="ECO:0000256" key="2">
    <source>
        <dbReference type="ARBA" id="ARBA00022692"/>
    </source>
</evidence>
<dbReference type="EMBL" id="CAADRA010007249">
    <property type="protein sequence ID" value="VFT99700.1"/>
    <property type="molecule type" value="Genomic_DNA"/>
</dbReference>
<reference evidence="6" key="2">
    <citation type="submission" date="2019-06" db="EMBL/GenBank/DDBJ databases">
        <title>Genomics analysis of Aphanomyces spp. identifies a new class of oomycete effector associated with host adaptation.</title>
        <authorList>
            <person name="Gaulin E."/>
        </authorList>
    </citation>
    <scope>NUCLEOTIDE SEQUENCE</scope>
    <source>
        <strain evidence="6">CBS 578.67</strain>
    </source>
</reference>
<feature type="transmembrane region" description="Helical" evidence="5">
    <location>
        <begin position="170"/>
        <end position="192"/>
    </location>
</feature>
<dbReference type="EMBL" id="VJMH01007223">
    <property type="protein sequence ID" value="KAF0685023.1"/>
    <property type="molecule type" value="Genomic_DNA"/>
</dbReference>
<keyword evidence="3 5" id="KW-1133">Transmembrane helix</keyword>
<protein>
    <submittedName>
        <fullName evidence="7">Aste57867_23052 protein</fullName>
    </submittedName>
</protein>
<gene>
    <name evidence="7" type="primary">Aste57867_23052</name>
    <name evidence="6" type="ORF">As57867_022981</name>
    <name evidence="7" type="ORF">ASTE57867_23052</name>
</gene>
<evidence type="ECO:0000256" key="3">
    <source>
        <dbReference type="ARBA" id="ARBA00022989"/>
    </source>
</evidence>
<evidence type="ECO:0000256" key="5">
    <source>
        <dbReference type="SAM" id="Phobius"/>
    </source>
</evidence>
<feature type="transmembrane region" description="Helical" evidence="5">
    <location>
        <begin position="83"/>
        <end position="102"/>
    </location>
</feature>
<evidence type="ECO:0000313" key="7">
    <source>
        <dbReference type="EMBL" id="VFT99700.1"/>
    </source>
</evidence>
<dbReference type="Proteomes" id="UP000332933">
    <property type="component" value="Unassembled WGS sequence"/>
</dbReference>
<keyword evidence="4 5" id="KW-0472">Membrane</keyword>
<feature type="transmembrane region" description="Helical" evidence="5">
    <location>
        <begin position="6"/>
        <end position="30"/>
    </location>
</feature>
<dbReference type="Pfam" id="PF03619">
    <property type="entry name" value="Solute_trans_a"/>
    <property type="match status" value="1"/>
</dbReference>
<accession>A0A485LRC4</accession>
<organism evidence="7 8">
    <name type="scientific">Aphanomyces stellatus</name>
    <dbReference type="NCBI Taxonomy" id="120398"/>
    <lineage>
        <taxon>Eukaryota</taxon>
        <taxon>Sar</taxon>
        <taxon>Stramenopiles</taxon>
        <taxon>Oomycota</taxon>
        <taxon>Saprolegniomycetes</taxon>
        <taxon>Saprolegniales</taxon>
        <taxon>Verrucalvaceae</taxon>
        <taxon>Aphanomyces</taxon>
    </lineage>
</organism>
<dbReference type="AlphaFoldDB" id="A0A485LRC4"/>
<evidence type="ECO:0000313" key="8">
    <source>
        <dbReference type="Proteomes" id="UP000332933"/>
    </source>
</evidence>
<dbReference type="GO" id="GO:0016020">
    <property type="term" value="C:membrane"/>
    <property type="evidence" value="ECO:0007669"/>
    <property type="project" value="UniProtKB-SubCell"/>
</dbReference>
<evidence type="ECO:0000256" key="1">
    <source>
        <dbReference type="ARBA" id="ARBA00004141"/>
    </source>
</evidence>
<name>A0A485LRC4_9STRA</name>
<reference evidence="7 8" key="1">
    <citation type="submission" date="2019-03" db="EMBL/GenBank/DDBJ databases">
        <authorList>
            <person name="Gaulin E."/>
            <person name="Dumas B."/>
        </authorList>
    </citation>
    <scope>NUCLEOTIDE SEQUENCE [LARGE SCALE GENOMIC DNA]</scope>
    <source>
        <strain evidence="7">CBS 568.67</strain>
    </source>
</reference>
<proteinExistence type="predicted"/>
<feature type="transmembrane region" description="Helical" evidence="5">
    <location>
        <begin position="42"/>
        <end position="63"/>
    </location>
</feature>
<comment type="subcellular location">
    <subcellularLocation>
        <location evidence="1">Membrane</location>
        <topology evidence="1">Multi-pass membrane protein</topology>
    </subcellularLocation>
</comment>
<feature type="transmembrane region" description="Helical" evidence="5">
    <location>
        <begin position="135"/>
        <end position="158"/>
    </location>
</feature>
<sequence length="348" mass="39447">MHIQTLAYAISAVFTLLTVLISGWEVWTHLTQNPSPSNRRYILRILLMVPIYATTSYWALVFNSHKLIFETIRDCYEAFALHSFYYFLLAFLGGPSVLANTLRSKKPVKHMFGVQYCCRTWPMGNKFVRLSTMGILQYIPIKLACSLITFVTSTLGVYGEGELANPLRAYGYICFILTLSQSWALYCLVLFYHATADELAPMKPFPKFMAIKMIIFFTFWQSMLISLLELVGVISEKWEIGCPRCWTAGQIASALEDFIICVEMLIFAIVHHYAFAIDDFLHVDAPDLHSAKAPLLANFMDVINVADVRDDISNSRNEILTKKQILAAQFDAYMTSPASTASRSDLSQ</sequence>
<dbReference type="SMART" id="SM01417">
    <property type="entry name" value="Solute_trans_a"/>
    <property type="match status" value="1"/>
</dbReference>
<keyword evidence="8" id="KW-1185">Reference proteome</keyword>
<dbReference type="PANTHER" id="PTHR23423">
    <property type="entry name" value="ORGANIC SOLUTE TRANSPORTER-RELATED"/>
    <property type="match status" value="1"/>
</dbReference>
<feature type="transmembrane region" description="Helical" evidence="5">
    <location>
        <begin position="213"/>
        <end position="234"/>
    </location>
</feature>
<dbReference type="OrthoDB" id="5348404at2759"/>